<dbReference type="GO" id="GO:0006071">
    <property type="term" value="P:glycerol metabolic process"/>
    <property type="evidence" value="ECO:0007669"/>
    <property type="project" value="UniProtKB-KW"/>
</dbReference>
<evidence type="ECO:0000313" key="15">
    <source>
        <dbReference type="Proteomes" id="UP000510682"/>
    </source>
</evidence>
<reference evidence="14 15" key="2">
    <citation type="submission" date="2020-07" db="EMBL/GenBank/DDBJ databases">
        <authorList>
            <person name="Yu X."/>
        </authorList>
    </citation>
    <scope>NUCLEOTIDE SEQUENCE [LARGE SCALE GENOMIC DNA]</scope>
    <source>
        <strain evidence="15">24</strain>
    </source>
</reference>
<dbReference type="InterPro" id="IPR009721">
    <property type="entry name" value="O-acyltransferase_WSD1_C"/>
</dbReference>
<protein>
    <recommendedName>
        <fullName evidence="4 11">Diacylglycerol O-acyltransferase</fullName>
        <ecNumber evidence="4 11">2.3.1.20</ecNumber>
    </recommendedName>
</protein>
<comment type="catalytic activity">
    <reaction evidence="10 11">
        <text>an acyl-CoA + a 1,2-diacyl-sn-glycerol = a triacyl-sn-glycerol + CoA</text>
        <dbReference type="Rhea" id="RHEA:10868"/>
        <dbReference type="ChEBI" id="CHEBI:17815"/>
        <dbReference type="ChEBI" id="CHEBI:57287"/>
        <dbReference type="ChEBI" id="CHEBI:58342"/>
        <dbReference type="ChEBI" id="CHEBI:64615"/>
        <dbReference type="EC" id="2.3.1.20"/>
    </reaction>
</comment>
<evidence type="ECO:0000256" key="6">
    <source>
        <dbReference type="ARBA" id="ARBA00022679"/>
    </source>
</evidence>
<dbReference type="Proteomes" id="UP000510682">
    <property type="component" value="Chromosome"/>
</dbReference>
<keyword evidence="15" id="KW-1185">Reference proteome</keyword>
<dbReference type="GO" id="GO:0071731">
    <property type="term" value="P:response to nitric oxide"/>
    <property type="evidence" value="ECO:0007669"/>
    <property type="project" value="TreeGrafter"/>
</dbReference>
<dbReference type="EC" id="2.3.1.20" evidence="4 11"/>
<dbReference type="KEGG" id="mgor:H0P51_12140"/>
<dbReference type="UniPathway" id="UPA00282"/>
<dbReference type="InterPro" id="IPR004255">
    <property type="entry name" value="O-acyltransferase_WSD1_N"/>
</dbReference>
<evidence type="ECO:0000256" key="4">
    <source>
        <dbReference type="ARBA" id="ARBA00013244"/>
    </source>
</evidence>
<comment type="similarity">
    <text evidence="3 11">Belongs to the long-chain O-acyltransferase family.</text>
</comment>
<evidence type="ECO:0000256" key="8">
    <source>
        <dbReference type="ARBA" id="ARBA00023098"/>
    </source>
</evidence>
<evidence type="ECO:0000256" key="1">
    <source>
        <dbReference type="ARBA" id="ARBA00004771"/>
    </source>
</evidence>
<evidence type="ECO:0000256" key="10">
    <source>
        <dbReference type="ARBA" id="ARBA00048109"/>
    </source>
</evidence>
<reference evidence="15" key="3">
    <citation type="submission" date="2023-07" db="EMBL/GenBank/DDBJ databases">
        <title>Description of Mycobacterium gordonae subsp. intergordonae subsp.nov. and Mycobacterium gordonae subsp. gordonae subsp. nov.</title>
        <authorList>
            <person name="Huang H."/>
        </authorList>
    </citation>
    <scope>NUCLEOTIDE SEQUENCE [LARGE SCALE GENOMIC DNA]</scope>
    <source>
        <strain evidence="15">24</strain>
    </source>
</reference>
<dbReference type="GO" id="GO:0001666">
    <property type="term" value="P:response to hypoxia"/>
    <property type="evidence" value="ECO:0007669"/>
    <property type="project" value="TreeGrafter"/>
</dbReference>
<feature type="domain" description="O-acyltransferase WSD1 C-terminal" evidence="13">
    <location>
        <begin position="327"/>
        <end position="473"/>
    </location>
</feature>
<dbReference type="SUPFAM" id="SSF52777">
    <property type="entry name" value="CoA-dependent acyltransferases"/>
    <property type="match status" value="1"/>
</dbReference>
<evidence type="ECO:0000259" key="13">
    <source>
        <dbReference type="Pfam" id="PF06974"/>
    </source>
</evidence>
<evidence type="ECO:0000256" key="7">
    <source>
        <dbReference type="ARBA" id="ARBA00022798"/>
    </source>
</evidence>
<dbReference type="NCBIfam" id="TIGR02946">
    <property type="entry name" value="acyl_WS_DGAT"/>
    <property type="match status" value="1"/>
</dbReference>
<keyword evidence="7 11" id="KW-0319">Glycerol metabolism</keyword>
<evidence type="ECO:0000256" key="5">
    <source>
        <dbReference type="ARBA" id="ARBA00022516"/>
    </source>
</evidence>
<evidence type="ECO:0000256" key="11">
    <source>
        <dbReference type="RuleBase" id="RU361241"/>
    </source>
</evidence>
<organism evidence="14 15">
    <name type="scientific">Mycobacterium vicinigordonae</name>
    <dbReference type="NCBI Taxonomy" id="1719132"/>
    <lineage>
        <taxon>Bacteria</taxon>
        <taxon>Bacillati</taxon>
        <taxon>Actinomycetota</taxon>
        <taxon>Actinomycetes</taxon>
        <taxon>Mycobacteriales</taxon>
        <taxon>Mycobacteriaceae</taxon>
        <taxon>Mycobacterium</taxon>
    </lineage>
</organism>
<evidence type="ECO:0000259" key="12">
    <source>
        <dbReference type="Pfam" id="PF03007"/>
    </source>
</evidence>
<dbReference type="InterPro" id="IPR023213">
    <property type="entry name" value="CAT-like_dom_sf"/>
</dbReference>
<dbReference type="GO" id="GO:0004144">
    <property type="term" value="F:diacylglycerol O-acyltransferase activity"/>
    <property type="evidence" value="ECO:0007669"/>
    <property type="project" value="UniProtKB-EC"/>
</dbReference>
<dbReference type="PANTHER" id="PTHR31650:SF1">
    <property type="entry name" value="WAX ESTER SYNTHASE_DIACYLGLYCEROL ACYLTRANSFERASE 4-RELATED"/>
    <property type="match status" value="1"/>
</dbReference>
<gene>
    <name evidence="14" type="ORF">H0P51_12140</name>
</gene>
<evidence type="ECO:0000256" key="2">
    <source>
        <dbReference type="ARBA" id="ARBA00005189"/>
    </source>
</evidence>
<feature type="domain" description="O-acyltransferase WSD1-like N-terminal" evidence="12">
    <location>
        <begin position="4"/>
        <end position="287"/>
    </location>
</feature>
<dbReference type="InterPro" id="IPR045034">
    <property type="entry name" value="O-acyltransferase_WSD1-like"/>
</dbReference>
<sequence length="503" mass="55093">MKQLTGLDAAFLHMETSTTFGHVTGLMIFERPRPDYDPYAAVYAKFGSLVGELEPLRRRLVGVPFGLDHPYWVADPNLDLDFHIRELHLAQPGLVDQLAEQVCRIVGRPMDRTRPLWEVYVLDGLADGRWALLTKYHHATIDGASGQLMLQIVTDTEPDAPPPGESPSWQPEVLPSSVELLRRTAIRLAGNPFRAMRVQARIVRQLADAAGIRGVASAAGVAGSAVKRVARIGAGDLPRVSLPSVSAPPTPWNRTITAHRRFAMRTTSLENIKRLKNATGGTVNDVVMAICAGGLREYLLAHDALPDRPLRAMVPVSIRTGDEDDPWTNRVSAIVADLPTDCPDPAERVERCKAAMRQAKRRFQLVPATELADLTQYSAPVLSTSAVRLASRLQLANRVGLPFNVVISNVPGPRQSLYFAGAKLCHQFPVSIVTDGQGLNITVVSYLDRLDFGFIVDRELVPDVWDLADMHVAEIGRLFDATGAQWAEPLQPAAPRRGRPGAD</sequence>
<dbReference type="AlphaFoldDB" id="A0A7D6E2B5"/>
<dbReference type="RefSeq" id="WP_180918276.1">
    <property type="nucleotide sequence ID" value="NZ_CP059165.1"/>
</dbReference>
<proteinExistence type="inferred from homology"/>
<keyword evidence="8 11" id="KW-0443">Lipid metabolism</keyword>
<evidence type="ECO:0000256" key="3">
    <source>
        <dbReference type="ARBA" id="ARBA00009587"/>
    </source>
</evidence>
<dbReference type="EMBL" id="CP059165">
    <property type="protein sequence ID" value="QLL09549.1"/>
    <property type="molecule type" value="Genomic_DNA"/>
</dbReference>
<dbReference type="InterPro" id="IPR014292">
    <property type="entry name" value="Acyl_transf_WS/DGAT"/>
</dbReference>
<reference evidence="15" key="1">
    <citation type="submission" date="2020-07" db="EMBL/GenBank/DDBJ databases">
        <title>Description of Mycobacterium gordonae subsp. intergordonae subsp.nov. and Mycobacterium gordonae subsp. gordonae subsp. nov.</title>
        <authorList>
            <person name="Yu X."/>
        </authorList>
    </citation>
    <scope>NUCLEOTIDE SEQUENCE [LARGE SCALE GENOMIC DNA]</scope>
    <source>
        <strain evidence="15">24</strain>
    </source>
</reference>
<comment type="pathway">
    <text evidence="1 11">Glycerolipid metabolism; triacylglycerol biosynthesis.</text>
</comment>
<dbReference type="GO" id="GO:0051701">
    <property type="term" value="P:biological process involved in interaction with host"/>
    <property type="evidence" value="ECO:0007669"/>
    <property type="project" value="TreeGrafter"/>
</dbReference>
<dbReference type="GO" id="GO:0019432">
    <property type="term" value="P:triglyceride biosynthetic process"/>
    <property type="evidence" value="ECO:0007669"/>
    <property type="project" value="UniProtKB-UniPathway"/>
</dbReference>
<evidence type="ECO:0000313" key="14">
    <source>
        <dbReference type="EMBL" id="QLL09549.1"/>
    </source>
</evidence>
<dbReference type="Gene3D" id="3.30.559.10">
    <property type="entry name" value="Chloramphenicol acetyltransferase-like domain"/>
    <property type="match status" value="1"/>
</dbReference>
<accession>A0A7D6E2B5</accession>
<name>A0A7D6E2B5_9MYCO</name>
<dbReference type="PANTHER" id="PTHR31650">
    <property type="entry name" value="O-ACYLTRANSFERASE (WSD1-LIKE) FAMILY PROTEIN"/>
    <property type="match status" value="1"/>
</dbReference>
<keyword evidence="6 11" id="KW-0808">Transferase</keyword>
<dbReference type="Pfam" id="PF06974">
    <property type="entry name" value="WS_DGAT_C"/>
    <property type="match status" value="1"/>
</dbReference>
<keyword evidence="5 11" id="KW-0444">Lipid biosynthesis</keyword>
<keyword evidence="9 11" id="KW-0012">Acyltransferase</keyword>
<comment type="pathway">
    <text evidence="2">Lipid metabolism.</text>
</comment>
<evidence type="ECO:0000256" key="9">
    <source>
        <dbReference type="ARBA" id="ARBA00023315"/>
    </source>
</evidence>
<dbReference type="Pfam" id="PF03007">
    <property type="entry name" value="WS_DGAT_cat"/>
    <property type="match status" value="1"/>
</dbReference>
<dbReference type="GO" id="GO:0005886">
    <property type="term" value="C:plasma membrane"/>
    <property type="evidence" value="ECO:0007669"/>
    <property type="project" value="TreeGrafter"/>
</dbReference>